<dbReference type="GO" id="GO:0008270">
    <property type="term" value="F:zinc ion binding"/>
    <property type="evidence" value="ECO:0007669"/>
    <property type="project" value="UniProtKB-KW"/>
</dbReference>
<evidence type="ECO:0000259" key="2">
    <source>
        <dbReference type="PROSITE" id="PS50157"/>
    </source>
</evidence>
<organism evidence="3 4">
    <name type="scientific">Zingiber officinale</name>
    <name type="common">Ginger</name>
    <name type="synonym">Amomum zingiber</name>
    <dbReference type="NCBI Taxonomy" id="94328"/>
    <lineage>
        <taxon>Eukaryota</taxon>
        <taxon>Viridiplantae</taxon>
        <taxon>Streptophyta</taxon>
        <taxon>Embryophyta</taxon>
        <taxon>Tracheophyta</taxon>
        <taxon>Spermatophyta</taxon>
        <taxon>Magnoliopsida</taxon>
        <taxon>Liliopsida</taxon>
        <taxon>Zingiberales</taxon>
        <taxon>Zingiberaceae</taxon>
        <taxon>Zingiber</taxon>
    </lineage>
</organism>
<gene>
    <name evidence="3" type="ORF">ZIOFF_063531</name>
</gene>
<dbReference type="GO" id="GO:0009739">
    <property type="term" value="P:response to gibberellin"/>
    <property type="evidence" value="ECO:0007669"/>
    <property type="project" value="InterPro"/>
</dbReference>
<dbReference type="OrthoDB" id="9442240at2759"/>
<dbReference type="PROSITE" id="PS00028">
    <property type="entry name" value="ZINC_FINGER_C2H2_1"/>
    <property type="match status" value="1"/>
</dbReference>
<dbReference type="InterPro" id="IPR044291">
    <property type="entry name" value="GIS/GIS2/ZFP8"/>
</dbReference>
<keyword evidence="1" id="KW-0862">Zinc</keyword>
<dbReference type="Pfam" id="PF13912">
    <property type="entry name" value="zf-C2H2_6"/>
    <property type="match status" value="1"/>
</dbReference>
<protein>
    <recommendedName>
        <fullName evidence="2">C2H2-type domain-containing protein</fullName>
    </recommendedName>
</protein>
<dbReference type="PANTHER" id="PTHR46547">
    <property type="entry name" value="ZINC FINGER PROTEIN GIS"/>
    <property type="match status" value="1"/>
</dbReference>
<dbReference type="InterPro" id="IPR013087">
    <property type="entry name" value="Znf_C2H2_type"/>
</dbReference>
<accession>A0A8J5F687</accession>
<proteinExistence type="predicted"/>
<dbReference type="PANTHER" id="PTHR46547:SF7">
    <property type="entry name" value="ZINC FINGER PROTEIN GIS"/>
    <property type="match status" value="1"/>
</dbReference>
<dbReference type="AlphaFoldDB" id="A0A8J5F687"/>
<dbReference type="GO" id="GO:0010090">
    <property type="term" value="P:trichome morphogenesis"/>
    <property type="evidence" value="ECO:0007669"/>
    <property type="project" value="InterPro"/>
</dbReference>
<keyword evidence="1" id="KW-0479">Metal-binding</keyword>
<keyword evidence="1" id="KW-0863">Zinc-finger</keyword>
<dbReference type="GO" id="GO:0003700">
    <property type="term" value="F:DNA-binding transcription factor activity"/>
    <property type="evidence" value="ECO:0007669"/>
    <property type="project" value="InterPro"/>
</dbReference>
<feature type="domain" description="C2H2-type" evidence="2">
    <location>
        <begin position="80"/>
        <end position="107"/>
    </location>
</feature>
<evidence type="ECO:0000313" key="3">
    <source>
        <dbReference type="EMBL" id="KAG6480054.1"/>
    </source>
</evidence>
<dbReference type="Proteomes" id="UP000734854">
    <property type="component" value="Unassembled WGS sequence"/>
</dbReference>
<dbReference type="PROSITE" id="PS50157">
    <property type="entry name" value="ZINC_FINGER_C2H2_2"/>
    <property type="match status" value="1"/>
</dbReference>
<evidence type="ECO:0000313" key="4">
    <source>
        <dbReference type="Proteomes" id="UP000734854"/>
    </source>
</evidence>
<reference evidence="3 4" key="1">
    <citation type="submission" date="2020-08" db="EMBL/GenBank/DDBJ databases">
        <title>Plant Genome Project.</title>
        <authorList>
            <person name="Zhang R.-G."/>
        </authorList>
    </citation>
    <scope>NUCLEOTIDE SEQUENCE [LARGE SCALE GENOMIC DNA]</scope>
    <source>
        <tissue evidence="3">Rhizome</tissue>
    </source>
</reference>
<evidence type="ECO:0000256" key="1">
    <source>
        <dbReference type="PROSITE-ProRule" id="PRU00042"/>
    </source>
</evidence>
<comment type="caution">
    <text evidence="3">The sequence shown here is derived from an EMBL/GenBank/DDBJ whole genome shotgun (WGS) entry which is preliminary data.</text>
</comment>
<dbReference type="EMBL" id="JACMSC010000017">
    <property type="protein sequence ID" value="KAG6480054.1"/>
    <property type="molecule type" value="Genomic_DNA"/>
</dbReference>
<keyword evidence="4" id="KW-1185">Reference proteome</keyword>
<sequence length="248" mass="26678">MSEREARDFMSTVDSFAQLPFIRQAAPRSAAASNASAIRLFGIEVPHCQNAKEDITKDHATVAAAASAATSVNGESVRKFECHYCRRQFPTSQALGGHQNAHKRERQNAKRAHFQAHLSPMAIDGRHHVFDLFSFHRQYPPPPWHHHASAFFAGIGAVGQPISSSPLPAILRAHGGVPHVESRMPAVPLIMRGSGDRTESSGGGGHGIVNGNSLTAVASSPSSAPPRSQIGFQFMPTAKENVSLDLRL</sequence>
<name>A0A8J5F687_ZINOF</name>